<dbReference type="EMBL" id="JARPUR010000003">
    <property type="protein sequence ID" value="KAK4879888.1"/>
    <property type="molecule type" value="Genomic_DNA"/>
</dbReference>
<keyword evidence="1 4" id="KW-0732">Signal</keyword>
<dbReference type="PANTHER" id="PTHR11008">
    <property type="entry name" value="PROTEIN TAKEOUT-LIKE PROTEIN"/>
    <property type="match status" value="1"/>
</dbReference>
<sequence>MLRLVLFELIIVLVSSYSIPSYVQICSRNDPKIDECMIKTIDNILKHGAGGIPEMNLQSLDPLYVKDVAVDTNGNLIKIHAELKSLVMQNIKSVVISYLKSDPSNGRFTATLYFPSVTAQGNYEIKGQILTFAIESKGTLDFDAKNITTEIEWYGKLYDKNGNTHLLIERIETKTDIKEMKLRFYNLFENNEVLTETVNTIINDNIQELKKDLNNIIENTIGDCALSYFNDVYEVFTFDELFPEK</sequence>
<dbReference type="GO" id="GO:0005615">
    <property type="term" value="C:extracellular space"/>
    <property type="evidence" value="ECO:0007669"/>
    <property type="project" value="TreeGrafter"/>
</dbReference>
<evidence type="ECO:0000256" key="4">
    <source>
        <dbReference type="SAM" id="SignalP"/>
    </source>
</evidence>
<proteinExistence type="inferred from homology"/>
<dbReference type="SMART" id="SM00700">
    <property type="entry name" value="JHBP"/>
    <property type="match status" value="1"/>
</dbReference>
<dbReference type="AlphaFoldDB" id="A0AAN7QIS2"/>
<protein>
    <submittedName>
        <fullName evidence="5">Uncharacterized protein</fullName>
    </submittedName>
</protein>
<organism evidence="5 6">
    <name type="scientific">Aquatica leii</name>
    <dbReference type="NCBI Taxonomy" id="1421715"/>
    <lineage>
        <taxon>Eukaryota</taxon>
        <taxon>Metazoa</taxon>
        <taxon>Ecdysozoa</taxon>
        <taxon>Arthropoda</taxon>
        <taxon>Hexapoda</taxon>
        <taxon>Insecta</taxon>
        <taxon>Pterygota</taxon>
        <taxon>Neoptera</taxon>
        <taxon>Endopterygota</taxon>
        <taxon>Coleoptera</taxon>
        <taxon>Polyphaga</taxon>
        <taxon>Elateriformia</taxon>
        <taxon>Elateroidea</taxon>
        <taxon>Lampyridae</taxon>
        <taxon>Luciolinae</taxon>
        <taxon>Aquatica</taxon>
    </lineage>
</organism>
<gene>
    <name evidence="5" type="ORF">RN001_008034</name>
</gene>
<dbReference type="PANTHER" id="PTHR11008:SF14">
    <property type="entry name" value="CIRCADIAN CLOCK-CONTROLLED PROTEIN-LIKE PROTEIN"/>
    <property type="match status" value="1"/>
</dbReference>
<evidence type="ECO:0000256" key="3">
    <source>
        <dbReference type="ARBA" id="ARBA00060902"/>
    </source>
</evidence>
<dbReference type="Gene3D" id="3.15.10.30">
    <property type="entry name" value="Haemolymph juvenile hormone binding protein"/>
    <property type="match status" value="1"/>
</dbReference>
<feature type="signal peptide" evidence="4">
    <location>
        <begin position="1"/>
        <end position="16"/>
    </location>
</feature>
<dbReference type="FunFam" id="3.15.10.30:FF:000001">
    <property type="entry name" value="Takeout-like protein 1"/>
    <property type="match status" value="1"/>
</dbReference>
<keyword evidence="6" id="KW-1185">Reference proteome</keyword>
<accession>A0AAN7QIS2</accession>
<reference evidence="6" key="1">
    <citation type="submission" date="2023-01" db="EMBL/GenBank/DDBJ databases">
        <title>Key to firefly adult light organ development and bioluminescence: homeobox transcription factors regulate luciferase expression and transportation to peroxisome.</title>
        <authorList>
            <person name="Fu X."/>
        </authorList>
    </citation>
    <scope>NUCLEOTIDE SEQUENCE [LARGE SCALE GENOMIC DNA]</scope>
</reference>
<evidence type="ECO:0000256" key="1">
    <source>
        <dbReference type="ARBA" id="ARBA00022729"/>
    </source>
</evidence>
<dbReference type="GO" id="GO:0007623">
    <property type="term" value="P:circadian rhythm"/>
    <property type="evidence" value="ECO:0007669"/>
    <property type="project" value="UniProtKB-ARBA"/>
</dbReference>
<comment type="caution">
    <text evidence="5">The sequence shown here is derived from an EMBL/GenBank/DDBJ whole genome shotgun (WGS) entry which is preliminary data.</text>
</comment>
<evidence type="ECO:0000256" key="2">
    <source>
        <dbReference type="ARBA" id="ARBA00023108"/>
    </source>
</evidence>
<comment type="similarity">
    <text evidence="3">Belongs to the TO family.</text>
</comment>
<dbReference type="Proteomes" id="UP001353858">
    <property type="component" value="Unassembled WGS sequence"/>
</dbReference>
<evidence type="ECO:0000313" key="6">
    <source>
        <dbReference type="Proteomes" id="UP001353858"/>
    </source>
</evidence>
<keyword evidence="2" id="KW-0090">Biological rhythms</keyword>
<dbReference type="InterPro" id="IPR010562">
    <property type="entry name" value="Haemolymph_juvenile_hormone-bd"/>
</dbReference>
<name>A0AAN7QIS2_9COLE</name>
<dbReference type="Pfam" id="PF06585">
    <property type="entry name" value="JHBP"/>
    <property type="match status" value="1"/>
</dbReference>
<evidence type="ECO:0000313" key="5">
    <source>
        <dbReference type="EMBL" id="KAK4879888.1"/>
    </source>
</evidence>
<feature type="chain" id="PRO_5042823816" evidence="4">
    <location>
        <begin position="17"/>
        <end position="245"/>
    </location>
</feature>
<dbReference type="InterPro" id="IPR038606">
    <property type="entry name" value="To_sf"/>
</dbReference>